<gene>
    <name evidence="1" type="ORF">UN65_02840</name>
</gene>
<organism evidence="1 2">
    <name type="scientific">Flavobacterium columnare</name>
    <dbReference type="NCBI Taxonomy" id="996"/>
    <lineage>
        <taxon>Bacteria</taxon>
        <taxon>Pseudomonadati</taxon>
        <taxon>Bacteroidota</taxon>
        <taxon>Flavobacteriia</taxon>
        <taxon>Flavobacteriales</taxon>
        <taxon>Flavobacteriaceae</taxon>
        <taxon>Flavobacterium</taxon>
    </lineage>
</organism>
<evidence type="ECO:0000313" key="2">
    <source>
        <dbReference type="Proteomes" id="UP000304840"/>
    </source>
</evidence>
<reference evidence="2" key="1">
    <citation type="submission" date="2016-03" db="EMBL/GenBank/DDBJ databases">
        <title>Flavobacterium columnare strain B185, complete genome.</title>
        <authorList>
            <person name="Sundberg L.-R."/>
            <person name="Papponen P."/>
            <person name="Laanto E."/>
        </authorList>
    </citation>
    <scope>NUCLEOTIDE SEQUENCE [LARGE SCALE GENOMIC DNA]</scope>
    <source>
        <strain evidence="2">B185</strain>
    </source>
</reference>
<evidence type="ECO:0000313" key="1">
    <source>
        <dbReference type="EMBL" id="AMO21403.2"/>
    </source>
</evidence>
<dbReference type="AlphaFoldDB" id="A0AAI8CJV4"/>
<dbReference type="RefSeq" id="WP_138424930.1">
    <property type="nucleotide sequence ID" value="NZ_CP010992.1"/>
</dbReference>
<dbReference type="Proteomes" id="UP000304840">
    <property type="component" value="Chromosome"/>
</dbReference>
<accession>A0AAI8CJV4</accession>
<sequence>MKIKDIIPNFLIPKNLNIGLAKTDTKPFNAGLVNSIAQKSLSRVRQDVGTWNTALTMARKAEKPKRHLLYNLYDEISIDGLLRSQLSNRFLKSLASSFTISDKNGKINDEITALLQDKIWVNEINKAILETRTHGHSVIELNPTGEGENRDLKCDLIKRQNIEPKEGLFYPDYSEDKFIKYREMKEYGTFILEFGNVDDLGLLNCAVPHVLFKRFAQSCWSELCEIAGIPPRVMKTDTQNTAMLRRAERMMKDMGAAAWFIIDESEKFEWAESSKANGEVYQKLMTFCNNEISMLISGAVMGQDTKNGSRSKESAMQETLQTLVDSDLSLLEQGWNNIVIPGLVNIGIIPDGLIFSYPESEDIEQLWKMTNEALGNGYDMDLEWANKTFGFKLNGLRQTTNPAPAVKQNFDTDFFV</sequence>
<reference evidence="1 2" key="2">
    <citation type="submission" date="2019-05" db="EMBL/GenBank/DDBJ databases">
        <authorList>
            <person name="Ravantti J.J."/>
        </authorList>
    </citation>
    <scope>NUCLEOTIDE SEQUENCE [LARGE SCALE GENOMIC DNA]</scope>
    <source>
        <strain evidence="1 2">B185</strain>
    </source>
</reference>
<dbReference type="EMBL" id="CP010992">
    <property type="protein sequence ID" value="AMO21403.2"/>
    <property type="molecule type" value="Genomic_DNA"/>
</dbReference>
<dbReference type="InterPro" id="IPR009279">
    <property type="entry name" value="Portal_Mu"/>
</dbReference>
<protein>
    <submittedName>
        <fullName evidence="1">DUF935 family protein</fullName>
    </submittedName>
</protein>
<dbReference type="Pfam" id="PF06074">
    <property type="entry name" value="Portal_Mu"/>
    <property type="match status" value="1"/>
</dbReference>
<name>A0AAI8CJV4_9FLAO</name>
<proteinExistence type="predicted"/>